<feature type="transmembrane region" description="Helical" evidence="5">
    <location>
        <begin position="321"/>
        <end position="341"/>
    </location>
</feature>
<gene>
    <name evidence="7" type="ORF">M0L44_01465</name>
</gene>
<feature type="domain" description="Major facilitator superfamily (MFS) profile" evidence="6">
    <location>
        <begin position="3"/>
        <end position="450"/>
    </location>
</feature>
<dbReference type="Gene3D" id="1.20.1720.10">
    <property type="entry name" value="Multidrug resistance protein D"/>
    <property type="match status" value="1"/>
</dbReference>
<feature type="transmembrane region" description="Helical" evidence="5">
    <location>
        <begin position="216"/>
        <end position="232"/>
    </location>
</feature>
<dbReference type="SUPFAM" id="SSF103473">
    <property type="entry name" value="MFS general substrate transporter"/>
    <property type="match status" value="1"/>
</dbReference>
<evidence type="ECO:0000313" key="7">
    <source>
        <dbReference type="EMBL" id="MCO5975390.1"/>
    </source>
</evidence>
<dbReference type="EMBL" id="JAMXMC010000001">
    <property type="protein sequence ID" value="MCO5975390.1"/>
    <property type="molecule type" value="Genomic_DNA"/>
</dbReference>
<sequence>MAVALLVAGAYFMENLDATVITTALPTMAADFGEAAAHLSVGVSAYLVALTVFIPISGWAADRFGARRVFAWAIVLFTLASAACAAAQGLWSFTLARTLQGIGGAMMVPVGRLLVLRGLPKSQLVRAIAILTWPGLVAFILGPPVGGWISTHWGWRWIFLLNLPLGLMAWVALLRWGPPSRPAVARFDAVGFVLSGLGFALFMGGIELASRPDCPAAAWALTLAAGAGLLAWSVRHLRRAAHPLFGLAPLAITTFRVTALGGSLSRTAIGAAPFLLPLMFQIGFGWSAVDAGAMLLWLFAGNLAMKPATTALMRRFGFRRMLVGNGLLLALGFAACATLQAETPRGWMAVLLFVSGMNRSMQFTALNTLGFADVPEAQMRDATTLFSVLQQMNASMGIAVGALALSVAGLWHGTSAGQPSVADFQGAFWLLAALALLALVDSWHLPAQAGQQVLRR</sequence>
<evidence type="ECO:0000256" key="1">
    <source>
        <dbReference type="ARBA" id="ARBA00004141"/>
    </source>
</evidence>
<keyword evidence="2 5" id="KW-0812">Transmembrane</keyword>
<feature type="transmembrane region" description="Helical" evidence="5">
    <location>
        <begin position="37"/>
        <end position="57"/>
    </location>
</feature>
<evidence type="ECO:0000259" key="6">
    <source>
        <dbReference type="PROSITE" id="PS50850"/>
    </source>
</evidence>
<dbReference type="Gene3D" id="1.20.1250.20">
    <property type="entry name" value="MFS general substrate transporter like domains"/>
    <property type="match status" value="1"/>
</dbReference>
<evidence type="ECO:0000256" key="5">
    <source>
        <dbReference type="SAM" id="Phobius"/>
    </source>
</evidence>
<keyword evidence="8" id="KW-1185">Reference proteome</keyword>
<feature type="transmembrane region" description="Helical" evidence="5">
    <location>
        <begin position="274"/>
        <end position="300"/>
    </location>
</feature>
<protein>
    <submittedName>
        <fullName evidence="7">MFS transporter</fullName>
    </submittedName>
</protein>
<feature type="transmembrane region" description="Helical" evidence="5">
    <location>
        <begin position="189"/>
        <end position="210"/>
    </location>
</feature>
<proteinExistence type="predicted"/>
<feature type="transmembrane region" description="Helical" evidence="5">
    <location>
        <begin position="244"/>
        <end position="262"/>
    </location>
</feature>
<evidence type="ECO:0000256" key="4">
    <source>
        <dbReference type="ARBA" id="ARBA00023136"/>
    </source>
</evidence>
<feature type="transmembrane region" description="Helical" evidence="5">
    <location>
        <begin position="155"/>
        <end position="177"/>
    </location>
</feature>
<feature type="transmembrane region" description="Helical" evidence="5">
    <location>
        <begin position="69"/>
        <end position="91"/>
    </location>
</feature>
<evidence type="ECO:0000256" key="2">
    <source>
        <dbReference type="ARBA" id="ARBA00022692"/>
    </source>
</evidence>
<dbReference type="Proteomes" id="UP001204851">
    <property type="component" value="Unassembled WGS sequence"/>
</dbReference>
<dbReference type="PROSITE" id="PS50850">
    <property type="entry name" value="MFS"/>
    <property type="match status" value="1"/>
</dbReference>
<keyword evidence="4 5" id="KW-0472">Membrane</keyword>
<comment type="subcellular location">
    <subcellularLocation>
        <location evidence="1">Membrane</location>
        <topology evidence="1">Multi-pass membrane protein</topology>
    </subcellularLocation>
</comment>
<feature type="transmembrane region" description="Helical" evidence="5">
    <location>
        <begin position="347"/>
        <end position="372"/>
    </location>
</feature>
<accession>A0ABT1BGP1</accession>
<evidence type="ECO:0000313" key="8">
    <source>
        <dbReference type="Proteomes" id="UP001204851"/>
    </source>
</evidence>
<organism evidence="7 8">
    <name type="scientific">Ideonella oryzae</name>
    <dbReference type="NCBI Taxonomy" id="2937441"/>
    <lineage>
        <taxon>Bacteria</taxon>
        <taxon>Pseudomonadati</taxon>
        <taxon>Pseudomonadota</taxon>
        <taxon>Betaproteobacteria</taxon>
        <taxon>Burkholderiales</taxon>
        <taxon>Sphaerotilaceae</taxon>
        <taxon>Ideonella</taxon>
    </lineage>
</organism>
<feature type="transmembrane region" description="Helical" evidence="5">
    <location>
        <begin position="127"/>
        <end position="149"/>
    </location>
</feature>
<dbReference type="InterPro" id="IPR020846">
    <property type="entry name" value="MFS_dom"/>
</dbReference>
<dbReference type="PANTHER" id="PTHR23501">
    <property type="entry name" value="MAJOR FACILITATOR SUPERFAMILY"/>
    <property type="match status" value="1"/>
</dbReference>
<dbReference type="Pfam" id="PF07690">
    <property type="entry name" value="MFS_1"/>
    <property type="match status" value="1"/>
</dbReference>
<feature type="transmembrane region" description="Helical" evidence="5">
    <location>
        <begin position="393"/>
        <end position="414"/>
    </location>
</feature>
<keyword evidence="3 5" id="KW-1133">Transmembrane helix</keyword>
<dbReference type="RefSeq" id="WP_252767833.1">
    <property type="nucleotide sequence ID" value="NZ_JAMXMC010000001.1"/>
</dbReference>
<reference evidence="7 8" key="1">
    <citation type="submission" date="2022-06" db="EMBL/GenBank/DDBJ databases">
        <title>Ideonella sp. NS12-5 Genome sequencing and assembly.</title>
        <authorList>
            <person name="Jung Y."/>
        </authorList>
    </citation>
    <scope>NUCLEOTIDE SEQUENCE [LARGE SCALE GENOMIC DNA]</scope>
    <source>
        <strain evidence="7 8">NS12-5</strain>
    </source>
</reference>
<feature type="transmembrane region" description="Helical" evidence="5">
    <location>
        <begin position="97"/>
        <end position="115"/>
    </location>
</feature>
<feature type="transmembrane region" description="Helical" evidence="5">
    <location>
        <begin position="426"/>
        <end position="446"/>
    </location>
</feature>
<dbReference type="InterPro" id="IPR011701">
    <property type="entry name" value="MFS"/>
</dbReference>
<comment type="caution">
    <text evidence="7">The sequence shown here is derived from an EMBL/GenBank/DDBJ whole genome shotgun (WGS) entry which is preliminary data.</text>
</comment>
<evidence type="ECO:0000256" key="3">
    <source>
        <dbReference type="ARBA" id="ARBA00022989"/>
    </source>
</evidence>
<name>A0ABT1BGP1_9BURK</name>
<dbReference type="InterPro" id="IPR036259">
    <property type="entry name" value="MFS_trans_sf"/>
</dbReference>
<dbReference type="PANTHER" id="PTHR23501:SF1">
    <property type="entry name" value="TRANSPORT PROTEIN HSRA-RELATED"/>
    <property type="match status" value="1"/>
</dbReference>